<gene>
    <name evidence="2" type="ORF">CVN68_03025</name>
</gene>
<proteinExistence type="predicted"/>
<name>A0A2K8MB21_9SPHN</name>
<dbReference type="EMBL" id="CP024923">
    <property type="protein sequence ID" value="ATY31082.1"/>
    <property type="molecule type" value="Genomic_DNA"/>
</dbReference>
<dbReference type="Pfam" id="PF06674">
    <property type="entry name" value="DUF1176"/>
    <property type="match status" value="1"/>
</dbReference>
<sequence>MRSHAEERIRSWPADSTQAKARHFRSTQRRPAAYAERGPCRFWAVSRPAASRCEAGKLAVPGSKLVKGRLRSLPFRERATLTKASCAGSILPLLATAILSVAASPPRDTVQSYDTYGSWFVACDNTLTCITKGFPDRYQGSEIRIERDAGPRGSLSASISATHKFALTDIRIDGQPAGLAGPAWEITTSDDETTATTDNLEVIRALVLKLRSASKVTLAEGDEVPLDGFAAAILRLDDRQHRGGGVTALLRTGEKPASQVPAPPALPRIPNRPVLASFATGEEQRLIRAVRANQKALFEKEGCGETPEMPEAHALDDSQALVLIPCIMGAYQGSSLAFIAPRRGGAARRLIAPTPYLSNGSDRSDAAYFTEGAFDAKTGTLSMAAKGRGLADCGVSASWIWDGRSFLLSEMTLQQSCGGIEPGDWPILFRSVR</sequence>
<accession>A0A2K8MB21</accession>
<evidence type="ECO:0000313" key="3">
    <source>
        <dbReference type="Proteomes" id="UP000229081"/>
    </source>
</evidence>
<dbReference type="InterPro" id="IPR009560">
    <property type="entry name" value="DUF1176"/>
</dbReference>
<dbReference type="KEGG" id="sphc:CVN68_03025"/>
<keyword evidence="3" id="KW-1185">Reference proteome</keyword>
<protein>
    <recommendedName>
        <fullName evidence="4">DUF1176 domain-containing protein</fullName>
    </recommendedName>
</protein>
<dbReference type="AlphaFoldDB" id="A0A2K8MB21"/>
<evidence type="ECO:0000256" key="1">
    <source>
        <dbReference type="SAM" id="MobiDB-lite"/>
    </source>
</evidence>
<dbReference type="Proteomes" id="UP000229081">
    <property type="component" value="Chromosome"/>
</dbReference>
<organism evidence="2 3">
    <name type="scientific">Sphingomonas psychrotolerans</name>
    <dbReference type="NCBI Taxonomy" id="1327635"/>
    <lineage>
        <taxon>Bacteria</taxon>
        <taxon>Pseudomonadati</taxon>
        <taxon>Pseudomonadota</taxon>
        <taxon>Alphaproteobacteria</taxon>
        <taxon>Sphingomonadales</taxon>
        <taxon>Sphingomonadaceae</taxon>
        <taxon>Sphingomonas</taxon>
    </lineage>
</organism>
<evidence type="ECO:0008006" key="4">
    <source>
        <dbReference type="Google" id="ProtNLM"/>
    </source>
</evidence>
<evidence type="ECO:0000313" key="2">
    <source>
        <dbReference type="EMBL" id="ATY31082.1"/>
    </source>
</evidence>
<feature type="compositionally biased region" description="Basic and acidic residues" evidence="1">
    <location>
        <begin position="1"/>
        <end position="10"/>
    </location>
</feature>
<feature type="region of interest" description="Disordered" evidence="1">
    <location>
        <begin position="1"/>
        <end position="30"/>
    </location>
</feature>
<reference evidence="2 3" key="1">
    <citation type="submission" date="2017-11" db="EMBL/GenBank/DDBJ databases">
        <title>Complete genome sequence of Sphingomonas sp. Strain Cra20, a psychrotolerant potential plant growth promoting rhizobacteria.</title>
        <authorList>
            <person name="Luo Y."/>
        </authorList>
    </citation>
    <scope>NUCLEOTIDE SEQUENCE [LARGE SCALE GENOMIC DNA]</scope>
    <source>
        <strain evidence="2 3">Cra20</strain>
    </source>
</reference>